<gene>
    <name evidence="1" type="ORF">METZ01_LOCUS19325</name>
</gene>
<evidence type="ECO:0000313" key="1">
    <source>
        <dbReference type="EMBL" id="SUZ66471.1"/>
    </source>
</evidence>
<dbReference type="EMBL" id="UINC01000985">
    <property type="protein sequence ID" value="SUZ66471.1"/>
    <property type="molecule type" value="Genomic_DNA"/>
</dbReference>
<reference evidence="1" key="1">
    <citation type="submission" date="2018-05" db="EMBL/GenBank/DDBJ databases">
        <authorList>
            <person name="Lanie J.A."/>
            <person name="Ng W.-L."/>
            <person name="Kazmierczak K.M."/>
            <person name="Andrzejewski T.M."/>
            <person name="Davidsen T.M."/>
            <person name="Wayne K.J."/>
            <person name="Tettelin H."/>
            <person name="Glass J.I."/>
            <person name="Rusch D."/>
            <person name="Podicherti R."/>
            <person name="Tsui H.-C.T."/>
            <person name="Winkler M.E."/>
        </authorList>
    </citation>
    <scope>NUCLEOTIDE SEQUENCE</scope>
</reference>
<protein>
    <submittedName>
        <fullName evidence="1">Uncharacterized protein</fullName>
    </submittedName>
</protein>
<dbReference type="AlphaFoldDB" id="A0A381PHH2"/>
<name>A0A381PHH2_9ZZZZ</name>
<proteinExistence type="predicted"/>
<accession>A0A381PHH2</accession>
<sequence>MKKQHGSMIRFALVRLGSLMEKVSKLESYQQMKRWKKRYMLIWI</sequence>
<organism evidence="1">
    <name type="scientific">marine metagenome</name>
    <dbReference type="NCBI Taxonomy" id="408172"/>
    <lineage>
        <taxon>unclassified sequences</taxon>
        <taxon>metagenomes</taxon>
        <taxon>ecological metagenomes</taxon>
    </lineage>
</organism>